<comment type="caution">
    <text evidence="1">The sequence shown here is derived from an EMBL/GenBank/DDBJ whole genome shotgun (WGS) entry which is preliminary data.</text>
</comment>
<evidence type="ECO:0000313" key="2">
    <source>
        <dbReference type="Proteomes" id="UP000285780"/>
    </source>
</evidence>
<keyword evidence="2" id="KW-1185">Reference proteome</keyword>
<dbReference type="Proteomes" id="UP000285780">
    <property type="component" value="Unassembled WGS sequence"/>
</dbReference>
<evidence type="ECO:0000313" key="1">
    <source>
        <dbReference type="EMBL" id="RKF02962.1"/>
    </source>
</evidence>
<sequence>MSNYIIMKKINYLLAIILTTVFYVSCSSDDVQETPNQFIIEGKNYPIESIMVEKFIKGDTPSVFLHLMNITEQDIEAARNSGVALTEVDFFSIAVRDESLTSKTYTTNSLWYEFMTNGEFLGEYNNEQLLMEYETGDEVTLTINSINETNISLDFKVKRINGSVATGSYKGKYSTIEESLEPR</sequence>
<name>A0A420DYT1_9FLAO</name>
<dbReference type="EMBL" id="RAQM01000011">
    <property type="protein sequence ID" value="RKF02962.1"/>
    <property type="molecule type" value="Genomic_DNA"/>
</dbReference>
<dbReference type="AlphaFoldDB" id="A0A420DYT1"/>
<gene>
    <name evidence="1" type="ORF">C8N26_2334</name>
</gene>
<protein>
    <submittedName>
        <fullName evidence="1">Uncharacterized protein</fullName>
    </submittedName>
</protein>
<accession>A0A420DYT1</accession>
<organism evidence="1 2">
    <name type="scientific">Tenacibaculum lutimaris</name>
    <dbReference type="NCBI Taxonomy" id="285258"/>
    <lineage>
        <taxon>Bacteria</taxon>
        <taxon>Pseudomonadati</taxon>
        <taxon>Bacteroidota</taxon>
        <taxon>Flavobacteriia</taxon>
        <taxon>Flavobacteriales</taxon>
        <taxon>Flavobacteriaceae</taxon>
        <taxon>Tenacibaculum</taxon>
    </lineage>
</organism>
<reference evidence="1 2" key="1">
    <citation type="submission" date="2018-09" db="EMBL/GenBank/DDBJ databases">
        <title>Genomic Encyclopedia of Archaeal and Bacterial Type Strains, Phase II (KMG-II): from individual species to whole genera.</title>
        <authorList>
            <person name="Goeker M."/>
        </authorList>
    </citation>
    <scope>NUCLEOTIDE SEQUENCE [LARGE SCALE GENOMIC DNA]</scope>
    <source>
        <strain evidence="1 2">DSM 16505</strain>
    </source>
</reference>
<proteinExistence type="predicted"/>